<gene>
    <name evidence="2" type="ORF">FRY98_01560</name>
</gene>
<evidence type="ECO:0000256" key="1">
    <source>
        <dbReference type="SAM" id="Coils"/>
    </source>
</evidence>
<evidence type="ECO:0000313" key="2">
    <source>
        <dbReference type="EMBL" id="TYA14403.1"/>
    </source>
</evidence>
<keyword evidence="1" id="KW-0175">Coiled coil</keyword>
<dbReference type="Gene3D" id="1.10.287.540">
    <property type="entry name" value="Helix hairpin bin"/>
    <property type="match status" value="1"/>
</dbReference>
<comment type="caution">
    <text evidence="2">The sequence shown here is derived from an EMBL/GenBank/DDBJ whole genome shotgun (WGS) entry which is preliminary data.</text>
</comment>
<protein>
    <submittedName>
        <fullName evidence="2">Uncharacterized protein</fullName>
    </submittedName>
</protein>
<keyword evidence="3" id="KW-1185">Reference proteome</keyword>
<dbReference type="RefSeq" id="WP_148449933.1">
    <property type="nucleotide sequence ID" value="NZ_VSDO01000001.1"/>
</dbReference>
<proteinExistence type="predicted"/>
<dbReference type="OrthoDB" id="2623173at2"/>
<dbReference type="AlphaFoldDB" id="A0A5D0CXG2"/>
<evidence type="ECO:0000313" key="3">
    <source>
        <dbReference type="Proteomes" id="UP000325218"/>
    </source>
</evidence>
<accession>A0A5D0CXG2</accession>
<name>A0A5D0CXG2_9BACL</name>
<sequence>MDNDLKELLQSVIRAELVPVNERLERIETEQQEMKQELQGIKQEQQGMKQELHEIKQELQEVKEEQLGMKQDLLEMKQDQVLIKRVVLETNDRLKNVETILENQHRIIELLSARSIQQEAELKRIK</sequence>
<reference evidence="2 3" key="1">
    <citation type="submission" date="2019-08" db="EMBL/GenBank/DDBJ databases">
        <title>Genome sequencing of Paenibacillus faecis DSM 23593(T).</title>
        <authorList>
            <person name="Kook J.-K."/>
            <person name="Park S.-N."/>
            <person name="Lim Y.K."/>
        </authorList>
    </citation>
    <scope>NUCLEOTIDE SEQUENCE [LARGE SCALE GENOMIC DNA]</scope>
    <source>
        <strain evidence="2 3">DSM 23593</strain>
    </source>
</reference>
<feature type="coiled-coil region" evidence="1">
    <location>
        <begin position="24"/>
        <end position="79"/>
    </location>
</feature>
<dbReference type="EMBL" id="VSDO01000001">
    <property type="protein sequence ID" value="TYA14403.1"/>
    <property type="molecule type" value="Genomic_DNA"/>
</dbReference>
<organism evidence="2 3">
    <name type="scientific">Paenibacillus faecis</name>
    <dbReference type="NCBI Taxonomy" id="862114"/>
    <lineage>
        <taxon>Bacteria</taxon>
        <taxon>Bacillati</taxon>
        <taxon>Bacillota</taxon>
        <taxon>Bacilli</taxon>
        <taxon>Bacillales</taxon>
        <taxon>Paenibacillaceae</taxon>
        <taxon>Paenibacillus</taxon>
    </lineage>
</organism>
<dbReference type="Proteomes" id="UP000325218">
    <property type="component" value="Unassembled WGS sequence"/>
</dbReference>